<keyword evidence="3" id="KW-1003">Cell membrane</keyword>
<reference evidence="10 11" key="1">
    <citation type="submission" date="2020-10" db="EMBL/GenBank/DDBJ databases">
        <title>Sequencing the genomes of 1000 actinobacteria strains.</title>
        <authorList>
            <person name="Klenk H.-P."/>
        </authorList>
    </citation>
    <scope>NUCLEOTIDE SEQUENCE [LARGE SCALE GENOMIC DNA]</scope>
    <source>
        <strain evidence="10 11">DSM 43173</strain>
    </source>
</reference>
<dbReference type="Proteomes" id="UP000633509">
    <property type="component" value="Unassembled WGS sequence"/>
</dbReference>
<feature type="compositionally biased region" description="Basic and acidic residues" evidence="7">
    <location>
        <begin position="93"/>
        <end position="106"/>
    </location>
</feature>
<feature type="transmembrane region" description="Helical" evidence="8">
    <location>
        <begin position="437"/>
        <end position="457"/>
    </location>
</feature>
<feature type="domain" description="Major facilitator superfamily (MFS) profile" evidence="9">
    <location>
        <begin position="160"/>
        <end position="554"/>
    </location>
</feature>
<dbReference type="PROSITE" id="PS50850">
    <property type="entry name" value="MFS"/>
    <property type="match status" value="1"/>
</dbReference>
<evidence type="ECO:0000256" key="3">
    <source>
        <dbReference type="ARBA" id="ARBA00022475"/>
    </source>
</evidence>
<keyword evidence="11" id="KW-1185">Reference proteome</keyword>
<organism evidence="10 11">
    <name type="scientific">Nonomuraea angiospora</name>
    <dbReference type="NCBI Taxonomy" id="46172"/>
    <lineage>
        <taxon>Bacteria</taxon>
        <taxon>Bacillati</taxon>
        <taxon>Actinomycetota</taxon>
        <taxon>Actinomycetes</taxon>
        <taxon>Streptosporangiales</taxon>
        <taxon>Streptosporangiaceae</taxon>
        <taxon>Nonomuraea</taxon>
    </lineage>
</organism>
<keyword evidence="4 8" id="KW-0812">Transmembrane</keyword>
<feature type="compositionally biased region" description="Low complexity" evidence="7">
    <location>
        <begin position="79"/>
        <end position="92"/>
    </location>
</feature>
<dbReference type="EMBL" id="JADBEK010000001">
    <property type="protein sequence ID" value="MBE1590991.1"/>
    <property type="molecule type" value="Genomic_DNA"/>
</dbReference>
<evidence type="ECO:0000256" key="2">
    <source>
        <dbReference type="ARBA" id="ARBA00022448"/>
    </source>
</evidence>
<dbReference type="InterPro" id="IPR020846">
    <property type="entry name" value="MFS_dom"/>
</dbReference>
<feature type="transmembrane region" description="Helical" evidence="8">
    <location>
        <begin position="501"/>
        <end position="522"/>
    </location>
</feature>
<dbReference type="RefSeq" id="WP_225964017.1">
    <property type="nucleotide sequence ID" value="NZ_JADBEK010000001.1"/>
</dbReference>
<protein>
    <submittedName>
        <fullName evidence="10">MFS family permease</fullName>
    </submittedName>
</protein>
<comment type="caution">
    <text evidence="10">The sequence shown here is derived from an EMBL/GenBank/DDBJ whole genome shotgun (WGS) entry which is preliminary data.</text>
</comment>
<feature type="region of interest" description="Disordered" evidence="7">
    <location>
        <begin position="554"/>
        <end position="574"/>
    </location>
</feature>
<evidence type="ECO:0000256" key="7">
    <source>
        <dbReference type="SAM" id="MobiDB-lite"/>
    </source>
</evidence>
<dbReference type="Gene3D" id="1.20.1250.20">
    <property type="entry name" value="MFS general substrate transporter like domains"/>
    <property type="match status" value="1"/>
</dbReference>
<dbReference type="PANTHER" id="PTHR23513">
    <property type="entry name" value="INTEGRAL MEMBRANE EFFLUX PROTEIN-RELATED"/>
    <property type="match status" value="1"/>
</dbReference>
<name>A0ABR9MDJ6_9ACTN</name>
<feature type="transmembrane region" description="Helical" evidence="8">
    <location>
        <begin position="316"/>
        <end position="337"/>
    </location>
</feature>
<sequence length="588" mass="62216">MTMTATAAPLPEDRMPDRNLTDENRAPDHNHASSADHIPQRPTAGPEHAAHDGTSDDPSTGSSRHKHAAGYGTAKEPNSSPDHPSHAAPDAPSDNRELSADHHNHAVPDGASDNPNLNPDRRHHAVPNGPSNNRDLSPDHHNHDERSSETTPIPLRNQRDYRLLWAARTISVTGSEVSKLAIPLTAVTLLTASPSQMGLLTAAASVPALLFGLQSGAIADRLTRHRPLMIACELVSCAAAATVPVAWLLDLLSVAWLIIVALVIGTAGVLFRAANFPYVAAVAAPSQRTEAMAGLNASYSVASVSGPSLAGLLVQLFTAPLAVLAEALSFLASALLLRAIRTPEKNEPAASRGMWNDVVEGLRTSVTHPVLRALLGAGVTINFFAMAYTAIYMLYMVNTLNIPKPLIGALIALGGIGGILGAWATARLSKRYGENRILLITVLFFPIEILAVGLLTGPLWWKLALLALTGTITGGIVVAFATCMGAITLRETSPELRGRVNATMTFAVQGVLALGGITGGILAEFIGLRPVILICAAGIALSAIWIWTSPLRPHRRPRPARLTKPSSDPPSPFQTVKSLIASKRYAPR</sequence>
<dbReference type="PANTHER" id="PTHR23513:SF6">
    <property type="entry name" value="MAJOR FACILITATOR SUPERFAMILY ASSOCIATED DOMAIN-CONTAINING PROTEIN"/>
    <property type="match status" value="1"/>
</dbReference>
<gene>
    <name evidence="10" type="ORF">H4W80_009249</name>
</gene>
<feature type="region of interest" description="Disordered" evidence="7">
    <location>
        <begin position="1"/>
        <end position="155"/>
    </location>
</feature>
<dbReference type="SUPFAM" id="SSF103473">
    <property type="entry name" value="MFS general substrate transporter"/>
    <property type="match status" value="1"/>
</dbReference>
<keyword evidence="6 8" id="KW-0472">Membrane</keyword>
<evidence type="ECO:0000313" key="11">
    <source>
        <dbReference type="Proteomes" id="UP000633509"/>
    </source>
</evidence>
<evidence type="ECO:0000256" key="6">
    <source>
        <dbReference type="ARBA" id="ARBA00023136"/>
    </source>
</evidence>
<dbReference type="CDD" id="cd06173">
    <property type="entry name" value="MFS_MefA_like"/>
    <property type="match status" value="1"/>
</dbReference>
<keyword evidence="2" id="KW-0813">Transport</keyword>
<keyword evidence="5 8" id="KW-1133">Transmembrane helix</keyword>
<feature type="transmembrane region" description="Helical" evidence="8">
    <location>
        <begin position="373"/>
        <end position="394"/>
    </location>
</feature>
<evidence type="ECO:0000256" key="8">
    <source>
        <dbReference type="SAM" id="Phobius"/>
    </source>
</evidence>
<dbReference type="InterPro" id="IPR010290">
    <property type="entry name" value="TM_effector"/>
</dbReference>
<feature type="transmembrane region" description="Helical" evidence="8">
    <location>
        <begin position="228"/>
        <end position="249"/>
    </location>
</feature>
<feature type="transmembrane region" description="Helical" evidence="8">
    <location>
        <begin position="463"/>
        <end position="489"/>
    </location>
</feature>
<feature type="transmembrane region" description="Helical" evidence="8">
    <location>
        <begin position="255"/>
        <end position="279"/>
    </location>
</feature>
<dbReference type="Pfam" id="PF05977">
    <property type="entry name" value="MFS_3"/>
    <property type="match status" value="1"/>
</dbReference>
<evidence type="ECO:0000256" key="4">
    <source>
        <dbReference type="ARBA" id="ARBA00022692"/>
    </source>
</evidence>
<evidence type="ECO:0000256" key="5">
    <source>
        <dbReference type="ARBA" id="ARBA00022989"/>
    </source>
</evidence>
<feature type="transmembrane region" description="Helical" evidence="8">
    <location>
        <begin position="406"/>
        <end position="425"/>
    </location>
</feature>
<proteinExistence type="predicted"/>
<dbReference type="InterPro" id="IPR036259">
    <property type="entry name" value="MFS_trans_sf"/>
</dbReference>
<evidence type="ECO:0000256" key="1">
    <source>
        <dbReference type="ARBA" id="ARBA00004651"/>
    </source>
</evidence>
<feature type="transmembrane region" description="Helical" evidence="8">
    <location>
        <begin position="528"/>
        <end position="548"/>
    </location>
</feature>
<evidence type="ECO:0000313" key="10">
    <source>
        <dbReference type="EMBL" id="MBE1590991.1"/>
    </source>
</evidence>
<evidence type="ECO:0000259" key="9">
    <source>
        <dbReference type="PROSITE" id="PS50850"/>
    </source>
</evidence>
<accession>A0ABR9MDJ6</accession>
<comment type="subcellular location">
    <subcellularLocation>
        <location evidence="1">Cell membrane</location>
        <topology evidence="1">Multi-pass membrane protein</topology>
    </subcellularLocation>
</comment>
<feature type="compositionally biased region" description="Basic and acidic residues" evidence="7">
    <location>
        <begin position="136"/>
        <end position="148"/>
    </location>
</feature>
<feature type="compositionally biased region" description="Basic and acidic residues" evidence="7">
    <location>
        <begin position="11"/>
        <end position="31"/>
    </location>
</feature>